<organism evidence="1">
    <name type="scientific">Harvfovirus sp</name>
    <dbReference type="NCBI Taxonomy" id="2487768"/>
    <lineage>
        <taxon>Viruses</taxon>
        <taxon>Varidnaviria</taxon>
        <taxon>Bamfordvirae</taxon>
        <taxon>Nucleocytoviricota</taxon>
        <taxon>Megaviricetes</taxon>
        <taxon>Imitervirales</taxon>
        <taxon>Mimiviridae</taxon>
        <taxon>Klosneuvirinae</taxon>
    </lineage>
</organism>
<dbReference type="EMBL" id="MK072243">
    <property type="protein sequence ID" value="AYV80462.1"/>
    <property type="molecule type" value="Genomic_DNA"/>
</dbReference>
<accession>A0A3G4ZZZ2</accession>
<name>A0A3G4ZZZ2_9VIRU</name>
<reference evidence="1" key="1">
    <citation type="submission" date="2018-10" db="EMBL/GenBank/DDBJ databases">
        <title>Hidden diversity of soil giant viruses.</title>
        <authorList>
            <person name="Schulz F."/>
            <person name="Alteio L."/>
            <person name="Goudeau D."/>
            <person name="Ryan E.M."/>
            <person name="Malmstrom R.R."/>
            <person name="Blanchard J."/>
            <person name="Woyke T."/>
        </authorList>
    </citation>
    <scope>NUCLEOTIDE SEQUENCE</scope>
    <source>
        <strain evidence="1">HAV1</strain>
    </source>
</reference>
<protein>
    <submittedName>
        <fullName evidence="1">Uncharacterized protein</fullName>
    </submittedName>
</protein>
<evidence type="ECO:0000313" key="1">
    <source>
        <dbReference type="EMBL" id="AYV80462.1"/>
    </source>
</evidence>
<sequence>MTQFKLEGFRICGDRYVFPIYSHTCDCNIKKYLRIDSYELLRRQYYKKYIELRKEKVSMTSYIAGMFRRNPVAENCENHPRLEKNRLTCENYNEIEHAYFDNIHLRKQLDKAEEFYKSLEISPNFDIWSWLGSVAANYWVACQYDWFSLTKKYNLSPQEKEVCIAEAYETRLLARIDSTMEKFRVEICCGLKTSNIILPLINIICDYADSPLFAVGKIIKQFKNDIVEYSKL</sequence>
<proteinExistence type="predicted"/>
<gene>
    <name evidence="1" type="ORF">Harvfovirus1_87</name>
</gene>